<sequence>MQFLNLMIDFRPSFIDQCLVDITVKEGKGDIEIILKSLERDKSVPSQVISQQKVLDKDSLESSIKLIDMDSLFACKTLETFGLDGISVSVHLKDIQRTNEFTFWSPRKATEPTEHQLVEVVLELIRQHFTDDSYQNYLEQLEQYFEFGLPAKIKSVDPFVVRIYGSLSVYEKDELTQFLQDLPVAKPILMDMSNFNGMGTILYPVFQSLLSHTNRIIWVANHYAKDQLLAIGVQPEDIVQDFQTGIAQIKR</sequence>
<dbReference type="EMBL" id="JASJOS010000031">
    <property type="protein sequence ID" value="MDJ1486224.1"/>
    <property type="molecule type" value="Genomic_DNA"/>
</dbReference>
<dbReference type="AlphaFoldDB" id="A0AAE3UAK2"/>
<proteinExistence type="predicted"/>
<protein>
    <submittedName>
        <fullName evidence="1">Uncharacterized protein</fullName>
    </submittedName>
</protein>
<evidence type="ECO:0000313" key="2">
    <source>
        <dbReference type="Proteomes" id="UP001241110"/>
    </source>
</evidence>
<name>A0AAE3UAK2_9BACT</name>
<comment type="caution">
    <text evidence="1">The sequence shown here is derived from an EMBL/GenBank/DDBJ whole genome shotgun (WGS) entry which is preliminary data.</text>
</comment>
<reference evidence="1" key="1">
    <citation type="submission" date="2023-05" db="EMBL/GenBank/DDBJ databases">
        <authorList>
            <person name="Zhang X."/>
        </authorList>
    </citation>
    <scope>NUCLEOTIDE SEQUENCE</scope>
    <source>
        <strain evidence="1">YF14B1</strain>
    </source>
</reference>
<gene>
    <name evidence="1" type="ORF">QNI16_37420</name>
</gene>
<evidence type="ECO:0000313" key="1">
    <source>
        <dbReference type="EMBL" id="MDJ1486224.1"/>
    </source>
</evidence>
<accession>A0AAE3UAK2</accession>
<dbReference type="Proteomes" id="UP001241110">
    <property type="component" value="Unassembled WGS sequence"/>
</dbReference>
<dbReference type="RefSeq" id="WP_313989654.1">
    <property type="nucleotide sequence ID" value="NZ_JASJOS010000031.1"/>
</dbReference>
<organism evidence="1 2">
    <name type="scientific">Xanthocytophaga flava</name>
    <dbReference type="NCBI Taxonomy" id="3048013"/>
    <lineage>
        <taxon>Bacteria</taxon>
        <taxon>Pseudomonadati</taxon>
        <taxon>Bacteroidota</taxon>
        <taxon>Cytophagia</taxon>
        <taxon>Cytophagales</taxon>
        <taxon>Rhodocytophagaceae</taxon>
        <taxon>Xanthocytophaga</taxon>
    </lineage>
</organism>